<dbReference type="Proteomes" id="UP000326198">
    <property type="component" value="Unassembled WGS sequence"/>
</dbReference>
<dbReference type="InterPro" id="IPR010737">
    <property type="entry name" value="4-carb_acid_sugar_kinase_N"/>
</dbReference>
<organism evidence="5 6">
    <name type="scientific">Aspergillus bertholletiae</name>
    <dbReference type="NCBI Taxonomy" id="1226010"/>
    <lineage>
        <taxon>Eukaryota</taxon>
        <taxon>Fungi</taxon>
        <taxon>Dikarya</taxon>
        <taxon>Ascomycota</taxon>
        <taxon>Pezizomycotina</taxon>
        <taxon>Eurotiomycetes</taxon>
        <taxon>Eurotiomycetidae</taxon>
        <taxon>Eurotiales</taxon>
        <taxon>Aspergillaceae</taxon>
        <taxon>Aspergillus</taxon>
        <taxon>Aspergillus subgen. Circumdati</taxon>
    </lineage>
</organism>
<dbReference type="PANTHER" id="PTHR43364:SF15">
    <property type="entry name" value="ARYL-ALCOHOL DEHYDROGENASE AAD16-RELATED"/>
    <property type="match status" value="1"/>
</dbReference>
<dbReference type="GO" id="GO:0005829">
    <property type="term" value="C:cytosol"/>
    <property type="evidence" value="ECO:0007669"/>
    <property type="project" value="UniProtKB-ARBA"/>
</dbReference>
<dbReference type="AlphaFoldDB" id="A0A5N7BLS6"/>
<accession>A0A5N7BLS6</accession>
<comment type="similarity">
    <text evidence="2">Belongs to the aldo/keto reductase family. Aldo/keto reductase 2 subfamily.</text>
</comment>
<keyword evidence="1" id="KW-0560">Oxidoreductase</keyword>
<evidence type="ECO:0000256" key="2">
    <source>
        <dbReference type="ARBA" id="ARBA00038157"/>
    </source>
</evidence>
<protein>
    <submittedName>
        <fullName evidence="5">NADP-dependent oxidoreductase domain-containing protein</fullName>
    </submittedName>
</protein>
<dbReference type="InterPro" id="IPR036812">
    <property type="entry name" value="NAD(P)_OxRdtase_dom_sf"/>
</dbReference>
<name>A0A5N7BLS6_9EURO</name>
<dbReference type="Gene3D" id="3.40.50.10840">
    <property type="entry name" value="Putative sugar-binding, N-terminal domain"/>
    <property type="match status" value="1"/>
</dbReference>
<feature type="domain" description="NADP-dependent oxidoreductase" evidence="3">
    <location>
        <begin position="491"/>
        <end position="802"/>
    </location>
</feature>
<dbReference type="Gene3D" id="3.20.20.100">
    <property type="entry name" value="NADP-dependent oxidoreductase domain"/>
    <property type="match status" value="1"/>
</dbReference>
<reference evidence="5 6" key="1">
    <citation type="submission" date="2019-04" db="EMBL/GenBank/DDBJ databases">
        <title>Friends and foes A comparative genomics studyof 23 Aspergillus species from section Flavi.</title>
        <authorList>
            <consortium name="DOE Joint Genome Institute"/>
            <person name="Kjaerbolling I."/>
            <person name="Vesth T."/>
            <person name="Frisvad J.C."/>
            <person name="Nybo J.L."/>
            <person name="Theobald S."/>
            <person name="Kildgaard S."/>
            <person name="Isbrandt T."/>
            <person name="Kuo A."/>
            <person name="Sato A."/>
            <person name="Lyhne E.K."/>
            <person name="Kogle M.E."/>
            <person name="Wiebenga A."/>
            <person name="Kun R.S."/>
            <person name="Lubbers R.J."/>
            <person name="Makela M.R."/>
            <person name="Barry K."/>
            <person name="Chovatia M."/>
            <person name="Clum A."/>
            <person name="Daum C."/>
            <person name="Haridas S."/>
            <person name="He G."/>
            <person name="LaButti K."/>
            <person name="Lipzen A."/>
            <person name="Mondo S."/>
            <person name="Riley R."/>
            <person name="Salamov A."/>
            <person name="Simmons B.A."/>
            <person name="Magnuson J.K."/>
            <person name="Henrissat B."/>
            <person name="Mortensen U.H."/>
            <person name="Larsen T.O."/>
            <person name="Devries R.P."/>
            <person name="Grigoriev I.V."/>
            <person name="Machida M."/>
            <person name="Baker S.E."/>
            <person name="Andersen M.R."/>
        </authorList>
    </citation>
    <scope>NUCLEOTIDE SEQUENCE [LARGE SCALE GENOMIC DNA]</scope>
    <source>
        <strain evidence="5 6">IBT 29228</strain>
    </source>
</reference>
<dbReference type="Pfam" id="PF00248">
    <property type="entry name" value="Aldo_ket_red"/>
    <property type="match status" value="1"/>
</dbReference>
<dbReference type="CDD" id="cd19079">
    <property type="entry name" value="AKR_EcYajO-like"/>
    <property type="match status" value="1"/>
</dbReference>
<dbReference type="EMBL" id="ML736160">
    <property type="protein sequence ID" value="KAE8382752.1"/>
    <property type="molecule type" value="Genomic_DNA"/>
</dbReference>
<dbReference type="InterPro" id="IPR023210">
    <property type="entry name" value="NADP_OxRdtase_dom"/>
</dbReference>
<evidence type="ECO:0000313" key="6">
    <source>
        <dbReference type="Proteomes" id="UP000326198"/>
    </source>
</evidence>
<evidence type="ECO:0000313" key="5">
    <source>
        <dbReference type="EMBL" id="KAE8382752.1"/>
    </source>
</evidence>
<evidence type="ECO:0000259" key="4">
    <source>
        <dbReference type="Pfam" id="PF07005"/>
    </source>
</evidence>
<dbReference type="GO" id="GO:0016491">
    <property type="term" value="F:oxidoreductase activity"/>
    <property type="evidence" value="ECO:0007669"/>
    <property type="project" value="UniProtKB-KW"/>
</dbReference>
<keyword evidence="6" id="KW-1185">Reference proteome</keyword>
<evidence type="ECO:0000259" key="3">
    <source>
        <dbReference type="Pfam" id="PF00248"/>
    </source>
</evidence>
<dbReference type="FunFam" id="3.20.20.100:FF:000004">
    <property type="entry name" value="Oxidoreductase, aldo/keto reductase"/>
    <property type="match status" value="1"/>
</dbReference>
<gene>
    <name evidence="5" type="ORF">BDV26DRAFT_288309</name>
</gene>
<evidence type="ECO:0000256" key="1">
    <source>
        <dbReference type="ARBA" id="ARBA00023002"/>
    </source>
</evidence>
<feature type="domain" description="Four-carbon acid sugar kinase N-terminal" evidence="4">
    <location>
        <begin position="40"/>
        <end position="259"/>
    </location>
</feature>
<sequence length="812" mass="89981">MTISKTFASLAEAHEQLPPPVESRNLLEQIDQQIDELPILVVLDGDPTGTRTCRGINVLTAWDNTTLVEEFRTCHRGFVIFMDSYQLNSAVALRLISEICTAVKRAAAEAERNFEIVLRHDSPLGSHFPDALQVVEETVDNVDGWILAPRFRSDGLSASIRDICRDDGTPDHTSSDMIDNMVQSNGSIPRHRVRSISLQDIREGGVSAVAKWLLECDPGCIIIVDAMVDTDMEIFVLGLIQAKSAGRSYLYSTEASFVSTRLAIGPTFRLTAQELGLATQTSSGGLIVGGPCVYEQTSLQRIIPGLGLNLKLITLMADDLLRGTESSYTTVLTAADEASKYIVDGYDVLLVASNDSGGGCDGVSSSEIATAVSAAFILFLRLVTPRPRYIITNPGFPPLNRVTGTSLDIARTGLRIRRARIMGETPAGQPVWCCDEPSSKFFDIPYVMFYRTDRHIEDLLELIVSWESRNFKRRPKMGYQRLGNSGLKVSKIILGCMTFGNPSWEGSPWVLPEGEALPLLKKAYDCGINTWDTANTYSNGISEILIGKALEKYEIPRSKVVIMTKLYYPVLDVESSARPNPAVNDGDLVNQMGLSRKHIFEAVEASLTRLKSKYIDVLQLHRIDDTPPEEVMRALHDLVQTGKVHYLGASSMYCWQLARLQYAAKINNWTTFTSMQGLYNLLYREEERETNQFCQAEGIGLVPWSPLARGLLARPWNVKTDRSTKDAKTAKWFSGNQDEKIVTRVQQLAQSKGCSMSALAIAWLLKKGACPIVGLNSMERIESASQALAVRLDDADMRFLEEQYRPLAVQAI</sequence>
<dbReference type="OrthoDB" id="48988at2759"/>
<dbReference type="Pfam" id="PF07005">
    <property type="entry name" value="SBD_N"/>
    <property type="match status" value="1"/>
</dbReference>
<proteinExistence type="inferred from homology"/>
<dbReference type="InterPro" id="IPR050523">
    <property type="entry name" value="AKR_Detox_Biosynth"/>
</dbReference>
<dbReference type="SUPFAM" id="SSF51430">
    <property type="entry name" value="NAD(P)-linked oxidoreductase"/>
    <property type="match status" value="1"/>
</dbReference>
<dbReference type="PANTHER" id="PTHR43364">
    <property type="entry name" value="NADH-SPECIFIC METHYLGLYOXAL REDUCTASE-RELATED"/>
    <property type="match status" value="1"/>
</dbReference>
<dbReference type="InterPro" id="IPR037051">
    <property type="entry name" value="4-carb_acid_sugar_kinase_N_sf"/>
</dbReference>